<evidence type="ECO:0000313" key="1">
    <source>
        <dbReference type="EMBL" id="CEG07847.1"/>
    </source>
</evidence>
<comment type="caution">
    <text evidence="1">The sequence shown here is derived from an EMBL/GenBank/DDBJ whole genome shotgun (WGS) entry which is preliminary data.</text>
</comment>
<protein>
    <submittedName>
        <fullName evidence="1">Uncharacterized protein</fullName>
    </submittedName>
</protein>
<keyword evidence="2" id="KW-1185">Reference proteome</keyword>
<gene>
    <name evidence="1" type="ORF">BN961_01252</name>
</gene>
<accession>A0A090MNL4</accession>
<reference evidence="1 2" key="1">
    <citation type="journal article" date="2014" name="Genome Announc.">
        <title>Genome Sequence of Afipia felis Strain 76713, Isolated in Hospital Water Using an Amoeba Co-Culture Procedure.</title>
        <authorList>
            <person name="Benamar S."/>
            <person name="La Scola B."/>
            <person name="Croce O."/>
        </authorList>
    </citation>
    <scope>NUCLEOTIDE SEQUENCE [LARGE SCALE GENOMIC DNA]</scope>
    <source>
        <strain evidence="1 2">76713</strain>
    </source>
</reference>
<dbReference type="AlphaFoldDB" id="A0A090MNL4"/>
<name>A0A090MNL4_AFIFE</name>
<dbReference type="EMBL" id="CCAZ020000001">
    <property type="protein sequence ID" value="CEG07847.1"/>
    <property type="molecule type" value="Genomic_DNA"/>
</dbReference>
<sequence length="34" mass="3366">MKPSLQTVLAATAITAIGIPLAMATIIAASIISL</sequence>
<proteinExistence type="predicted"/>
<organism evidence="1 2">
    <name type="scientific">Afipia felis</name>
    <name type="common">Cat scratch disease bacillus</name>
    <dbReference type="NCBI Taxonomy" id="1035"/>
    <lineage>
        <taxon>Bacteria</taxon>
        <taxon>Pseudomonadati</taxon>
        <taxon>Pseudomonadota</taxon>
        <taxon>Alphaproteobacteria</taxon>
        <taxon>Hyphomicrobiales</taxon>
        <taxon>Nitrobacteraceae</taxon>
        <taxon>Afipia</taxon>
    </lineage>
</organism>
<dbReference type="Proteomes" id="UP000035762">
    <property type="component" value="Unassembled WGS sequence"/>
</dbReference>
<evidence type="ECO:0000313" key="2">
    <source>
        <dbReference type="Proteomes" id="UP000035762"/>
    </source>
</evidence>